<reference evidence="1" key="2">
    <citation type="submission" date="2022-06" db="UniProtKB">
        <authorList>
            <consortium name="EnsemblMetazoa"/>
        </authorList>
    </citation>
    <scope>IDENTIFICATION</scope>
    <source>
        <strain evidence="1">DF5081</strain>
    </source>
</reference>
<reference evidence="2" key="1">
    <citation type="submission" date="2010-08" db="EMBL/GenBank/DDBJ databases">
        <authorList>
            <consortium name="Caenorhabditis japonica Sequencing Consortium"/>
            <person name="Wilson R.K."/>
        </authorList>
    </citation>
    <scope>NUCLEOTIDE SEQUENCE [LARGE SCALE GENOMIC DNA]</scope>
    <source>
        <strain evidence="2">DF5081</strain>
    </source>
</reference>
<protein>
    <submittedName>
        <fullName evidence="1">Uncharacterized protein</fullName>
    </submittedName>
</protein>
<name>A0A8R1ECX5_CAEJA</name>
<dbReference type="Proteomes" id="UP000005237">
    <property type="component" value="Unassembled WGS sequence"/>
</dbReference>
<evidence type="ECO:0000313" key="2">
    <source>
        <dbReference type="Proteomes" id="UP000005237"/>
    </source>
</evidence>
<proteinExistence type="predicted"/>
<keyword evidence="2" id="KW-1185">Reference proteome</keyword>
<evidence type="ECO:0000313" key="1">
    <source>
        <dbReference type="EnsemblMetazoa" id="CJA32448.1"/>
    </source>
</evidence>
<accession>A0A8R1ECX5</accession>
<sequence length="106" mass="11688">MVTEMEEKRTHPSFAPSVDAASRFARPLVQSEMDKSTVIRWRRWEFEDDDGGVGGDDESTAAATAVAVAAANAEAVGDEMMTKRGNPRRLMSINLWENLVVISDKC</sequence>
<dbReference type="EnsemblMetazoa" id="CJA32448.1">
    <property type="protein sequence ID" value="CJA32448.1"/>
    <property type="gene ID" value="WBGene00208295"/>
</dbReference>
<organism evidence="1 2">
    <name type="scientific">Caenorhabditis japonica</name>
    <dbReference type="NCBI Taxonomy" id="281687"/>
    <lineage>
        <taxon>Eukaryota</taxon>
        <taxon>Metazoa</taxon>
        <taxon>Ecdysozoa</taxon>
        <taxon>Nematoda</taxon>
        <taxon>Chromadorea</taxon>
        <taxon>Rhabditida</taxon>
        <taxon>Rhabditina</taxon>
        <taxon>Rhabditomorpha</taxon>
        <taxon>Rhabditoidea</taxon>
        <taxon>Rhabditidae</taxon>
        <taxon>Peloderinae</taxon>
        <taxon>Caenorhabditis</taxon>
    </lineage>
</organism>
<dbReference type="AlphaFoldDB" id="A0A8R1ECX5"/>